<feature type="domain" description="ABC transmembrane type-1" evidence="12">
    <location>
        <begin position="224"/>
        <end position="499"/>
    </location>
</feature>
<organism evidence="13 14">
    <name type="scientific">Bodo saltans</name>
    <name type="common">Flagellated protozoan</name>
    <dbReference type="NCBI Taxonomy" id="75058"/>
    <lineage>
        <taxon>Eukaryota</taxon>
        <taxon>Discoba</taxon>
        <taxon>Euglenozoa</taxon>
        <taxon>Kinetoplastea</taxon>
        <taxon>Metakinetoplastina</taxon>
        <taxon>Eubodonida</taxon>
        <taxon>Bodonidae</taxon>
        <taxon>Bodo</taxon>
    </lineage>
</organism>
<feature type="transmembrane region" description="Helical" evidence="10">
    <location>
        <begin position="329"/>
        <end position="348"/>
    </location>
</feature>
<dbReference type="PROSITE" id="PS50893">
    <property type="entry name" value="ABC_TRANSPORTER_2"/>
    <property type="match status" value="2"/>
</dbReference>
<dbReference type="PROSITE" id="PS50929">
    <property type="entry name" value="ABC_TM1F"/>
    <property type="match status" value="2"/>
</dbReference>
<feature type="domain" description="ABC transporter" evidence="11">
    <location>
        <begin position="559"/>
        <end position="795"/>
    </location>
</feature>
<evidence type="ECO:0000256" key="2">
    <source>
        <dbReference type="ARBA" id="ARBA00022448"/>
    </source>
</evidence>
<dbReference type="PROSITE" id="PS00211">
    <property type="entry name" value="ABC_TRANSPORTER_1"/>
    <property type="match status" value="2"/>
</dbReference>
<evidence type="ECO:0000256" key="7">
    <source>
        <dbReference type="ARBA" id="ARBA00022989"/>
    </source>
</evidence>
<dbReference type="VEuPathDB" id="TriTrypDB:BSAL_18780"/>
<dbReference type="CDD" id="cd03244">
    <property type="entry name" value="ABCC_MRP_domain2"/>
    <property type="match status" value="1"/>
</dbReference>
<evidence type="ECO:0000259" key="12">
    <source>
        <dbReference type="PROSITE" id="PS50929"/>
    </source>
</evidence>
<accession>A0A0S4JBY6</accession>
<proteinExistence type="predicted"/>
<feature type="domain" description="ABC transmembrane type-1" evidence="12">
    <location>
        <begin position="966"/>
        <end position="1256"/>
    </location>
</feature>
<dbReference type="InterPro" id="IPR036859">
    <property type="entry name" value="CAP-Gly_dom_sf"/>
</dbReference>
<evidence type="ECO:0000256" key="4">
    <source>
        <dbReference type="ARBA" id="ARBA00022737"/>
    </source>
</evidence>
<evidence type="ECO:0000256" key="5">
    <source>
        <dbReference type="ARBA" id="ARBA00022741"/>
    </source>
</evidence>
<dbReference type="Gene3D" id="2.30.30.190">
    <property type="entry name" value="CAP Gly-rich-like domain"/>
    <property type="match status" value="1"/>
</dbReference>
<feature type="transmembrane region" description="Helical" evidence="10">
    <location>
        <begin position="1227"/>
        <end position="1248"/>
    </location>
</feature>
<dbReference type="PANTHER" id="PTHR24223:SF415">
    <property type="entry name" value="FI20190P1"/>
    <property type="match status" value="1"/>
</dbReference>
<keyword evidence="6" id="KW-0067">ATP-binding</keyword>
<keyword evidence="2" id="KW-0813">Transport</keyword>
<keyword evidence="8 10" id="KW-0472">Membrane</keyword>
<feature type="compositionally biased region" description="Basic and acidic residues" evidence="9">
    <location>
        <begin position="786"/>
        <end position="803"/>
    </location>
</feature>
<dbReference type="SUPFAM" id="SSF52540">
    <property type="entry name" value="P-loop containing nucleoside triphosphate hydrolases"/>
    <property type="match status" value="2"/>
</dbReference>
<evidence type="ECO:0000259" key="11">
    <source>
        <dbReference type="PROSITE" id="PS50893"/>
    </source>
</evidence>
<feature type="transmembrane region" description="Helical" evidence="10">
    <location>
        <begin position="972"/>
        <end position="1000"/>
    </location>
</feature>
<evidence type="ECO:0000256" key="3">
    <source>
        <dbReference type="ARBA" id="ARBA00022692"/>
    </source>
</evidence>
<evidence type="ECO:0000256" key="1">
    <source>
        <dbReference type="ARBA" id="ARBA00004141"/>
    </source>
</evidence>
<dbReference type="OrthoDB" id="6500128at2759"/>
<feature type="domain" description="ABC transporter" evidence="11">
    <location>
        <begin position="1331"/>
        <end position="1567"/>
    </location>
</feature>
<keyword evidence="4" id="KW-0677">Repeat</keyword>
<feature type="transmembrane region" description="Helical" evidence="10">
    <location>
        <begin position="1085"/>
        <end position="1104"/>
    </location>
</feature>
<feature type="compositionally biased region" description="Acidic residues" evidence="9">
    <location>
        <begin position="1604"/>
        <end position="1620"/>
    </location>
</feature>
<dbReference type="GO" id="GO:0016887">
    <property type="term" value="F:ATP hydrolysis activity"/>
    <property type="evidence" value="ECO:0007669"/>
    <property type="project" value="InterPro"/>
</dbReference>
<dbReference type="InterPro" id="IPR017871">
    <property type="entry name" value="ABC_transporter-like_CS"/>
</dbReference>
<feature type="region of interest" description="Disordered" evidence="9">
    <location>
        <begin position="1592"/>
        <end position="1620"/>
    </location>
</feature>
<dbReference type="InterPro" id="IPR044746">
    <property type="entry name" value="ABCC_6TM_D1"/>
</dbReference>
<feature type="transmembrane region" description="Helical" evidence="10">
    <location>
        <begin position="1110"/>
        <end position="1129"/>
    </location>
</feature>
<protein>
    <submittedName>
        <fullName evidence="13">ABC transporter, putative</fullName>
    </submittedName>
</protein>
<dbReference type="EMBL" id="CYKH01001695">
    <property type="protein sequence ID" value="CUG89013.1"/>
    <property type="molecule type" value="Genomic_DNA"/>
</dbReference>
<feature type="transmembrane region" description="Helical" evidence="10">
    <location>
        <begin position="354"/>
        <end position="377"/>
    </location>
</feature>
<feature type="region of interest" description="Disordered" evidence="9">
    <location>
        <begin position="784"/>
        <end position="841"/>
    </location>
</feature>
<dbReference type="GO" id="GO:0016020">
    <property type="term" value="C:membrane"/>
    <property type="evidence" value="ECO:0007669"/>
    <property type="project" value="UniProtKB-SubCell"/>
</dbReference>
<dbReference type="Proteomes" id="UP000051952">
    <property type="component" value="Unassembled WGS sequence"/>
</dbReference>
<dbReference type="SMART" id="SM00382">
    <property type="entry name" value="AAA"/>
    <property type="match status" value="2"/>
</dbReference>
<dbReference type="PANTHER" id="PTHR24223">
    <property type="entry name" value="ATP-BINDING CASSETTE SUB-FAMILY C"/>
    <property type="match status" value="1"/>
</dbReference>
<evidence type="ECO:0000256" key="8">
    <source>
        <dbReference type="ARBA" id="ARBA00023136"/>
    </source>
</evidence>
<reference evidence="14" key="1">
    <citation type="submission" date="2015-09" db="EMBL/GenBank/DDBJ databases">
        <authorList>
            <consortium name="Pathogen Informatics"/>
        </authorList>
    </citation>
    <scope>NUCLEOTIDE SEQUENCE [LARGE SCALE GENOMIC DNA]</scope>
    <source>
        <strain evidence="14">Lake Konstanz</strain>
    </source>
</reference>
<dbReference type="Pfam" id="PF00005">
    <property type="entry name" value="ABC_tran"/>
    <property type="match status" value="2"/>
</dbReference>
<dbReference type="InterPro" id="IPR003439">
    <property type="entry name" value="ABC_transporter-like_ATP-bd"/>
</dbReference>
<keyword evidence="14" id="KW-1185">Reference proteome</keyword>
<gene>
    <name evidence="13" type="ORF">BSAL_18780</name>
</gene>
<name>A0A0S4JBY6_BODSA</name>
<dbReference type="InterPro" id="IPR044726">
    <property type="entry name" value="ABCC_6TM_D2"/>
</dbReference>
<dbReference type="FunFam" id="3.40.50.300:FF:000630">
    <property type="entry name" value="ATP-binding cassette (ABC) transporter, putative"/>
    <property type="match status" value="1"/>
</dbReference>
<feature type="transmembrane region" description="Helical" evidence="10">
    <location>
        <begin position="1201"/>
        <end position="1221"/>
    </location>
</feature>
<comment type="subcellular location">
    <subcellularLocation>
        <location evidence="1">Membrane</location>
        <topology evidence="1">Multi-pass membrane protein</topology>
    </subcellularLocation>
</comment>
<sequence>MDPLWGNAPEGISASPENDANVISQLFFSWVYPSLKAAANEELTLPTIPTKPLPSERAWFSGKRLAFRIADDVINFQTVGKSCHGKTVSLATDAMHSRGAIRWVGMLQRSATPNVVFVGVEWTTVPTTIPVETLSDGEYHGERLFTQHQHDADGHQYGTTAAPRCSFVEASKVQFVVDADPNKRSVGSVDGEKNPLLNVSPPNVMRVVHAANRSFLLLQCLPKFISDVAILMMPLIAEYFIIFLQHPDPSWSQGGLIIACVFMLNLIQNMMMNLYTQLSVRTGMIMRSSLTACVLEKAALVAKKELAHPDFNSGRIVNMISNDIEKINTFWWTAMDMWSVPLQIIVAIGLLYRLVGWCGLVGISVLVITIPLDGVILKKLNGYQGSLSKVMDERIRNTVEMLSGIRVVKYMGWEEQFFARIQEKRRLELDWMRKVHWCRVGSSTINYATPRLVAALTVILYSVSGHDLAPEVIFPAVALLAILRVPFMNLPTLLTNYSQYTVAMERLARLMCLDNHVTTTSVFPAAAVAAEAEGGIAVKLENVVLLAAAVKKLDPVTGVKPPTVATTYHQVIDKPISTAQNPSIHLTIPKGKLTVIVGPTGCGKSSLLQAIGGQFGFKGTITIAPSSSGQQPVYVPQQPWIMNGTARDNIVFFRNSELTEAQIAEALSACALTQELDNMGGLNVDIGDRGVNLSGGQKARMSLARAALCSKTPSDIFLLDDIFAALDAQVCATVMKSCVCELLRNTTRILVTHQDIAVRMADVVVAMKKDGSVGFFGDVPSYRHHQQSEAAREEAEKKKKLEESAAAATSASSSQAPAAPPSSAPSATNTEEAAAAQSPAMKAASSAMEKVKKVRDNVQASSKFFTQDTFTTFNILNVDSDDDDDDILASRITGASNDVDDEDGNATELTETSNHMSTTYYLGRAETTTTQQRFLIQEGNKRRGQLASIEEKATGSVPWRAYLQHFRACGGVAVIVFVLILFGVTEAVNCSGSVWLSIWIEGSYDLTHHEYLFAYMGFIGACLVTAPLRFYFALRALRHGSFNIHNGILRSVLCAPVSFFDTTPLGRIINRFTRDIGLFDISLQLNYLGLLQCLFFSASSAIIAMVSQPIIAVVIVPCAIAYYFLLIFYNRANREVRRIVNLSTSPVMNVLNDVLNGIGTISTYKKSYVFLHRATDALDATFAAAQLQNSCNRWLGVRVELLGNVVITAVAAAGVIGKMQGFNVNNISLLSLGFTMTLSITQMLNLIVRQVAAVEADMNCVERLLFYTHQIEHEDIGEYAPVAPSPLGFDDEESSNDATTGSIEHVTGIDANGKEKQRIVSRRPATAASAIDFSHVSARYRLGLPLVLLNVSLHIKAGEKIGIVGRTGSGKSTLLLALLRIIEVADGSEISIAKKNAREMLLEDVRGAFSMIPQDPVLFEGTLRSYVDPFGDCSDVMIWKALDLAGVKGRVSYDPAKLDMRVVFGGQNFSVGERQMLCLARALLKRGASCLLMDEATANVDATIDARIKETIKTAFRNHTVITIAHRLHTIVEYDRVVVMHEGRVAEVGTPADLVDKQDGLFRGLISALGAEDERTLLELIARNHSKNKRASAAAAIAAGQNENDGEADEDLDDTLDSLE</sequence>
<dbReference type="Pfam" id="PF00664">
    <property type="entry name" value="ABC_membrane"/>
    <property type="match status" value="2"/>
</dbReference>
<evidence type="ECO:0000256" key="6">
    <source>
        <dbReference type="ARBA" id="ARBA00022840"/>
    </source>
</evidence>
<keyword evidence="5" id="KW-0547">Nucleotide-binding</keyword>
<feature type="compositionally biased region" description="Low complexity" evidence="9">
    <location>
        <begin position="824"/>
        <end position="841"/>
    </location>
</feature>
<dbReference type="GO" id="GO:0140359">
    <property type="term" value="F:ABC-type transporter activity"/>
    <property type="evidence" value="ECO:0007669"/>
    <property type="project" value="InterPro"/>
</dbReference>
<keyword evidence="7 10" id="KW-1133">Transmembrane helix</keyword>
<dbReference type="FunFam" id="1.20.1560.10:FF:000082">
    <property type="entry name" value="ABC transporter, multidrug resistance associated protein"/>
    <property type="match status" value="1"/>
</dbReference>
<feature type="transmembrane region" description="Helical" evidence="10">
    <location>
        <begin position="250"/>
        <end position="267"/>
    </location>
</feature>
<dbReference type="Gene3D" id="3.40.50.300">
    <property type="entry name" value="P-loop containing nucleotide triphosphate hydrolases"/>
    <property type="match status" value="2"/>
</dbReference>
<feature type="transmembrane region" description="Helical" evidence="10">
    <location>
        <begin position="224"/>
        <end position="244"/>
    </location>
</feature>
<dbReference type="GO" id="GO:0005524">
    <property type="term" value="F:ATP binding"/>
    <property type="evidence" value="ECO:0007669"/>
    <property type="project" value="UniProtKB-KW"/>
</dbReference>
<feature type="compositionally biased region" description="Low complexity" evidence="9">
    <location>
        <begin position="804"/>
        <end position="817"/>
    </location>
</feature>
<dbReference type="CDD" id="cd18580">
    <property type="entry name" value="ABC_6TM_ABCC_D2"/>
    <property type="match status" value="1"/>
</dbReference>
<dbReference type="InterPro" id="IPR050173">
    <property type="entry name" value="ABC_transporter_C-like"/>
</dbReference>
<evidence type="ECO:0000256" key="9">
    <source>
        <dbReference type="SAM" id="MobiDB-lite"/>
    </source>
</evidence>
<feature type="transmembrane region" description="Helical" evidence="10">
    <location>
        <begin position="1012"/>
        <end position="1032"/>
    </location>
</feature>
<evidence type="ECO:0000256" key="10">
    <source>
        <dbReference type="SAM" id="Phobius"/>
    </source>
</evidence>
<dbReference type="InterPro" id="IPR003593">
    <property type="entry name" value="AAA+_ATPase"/>
</dbReference>
<dbReference type="CDD" id="cd18579">
    <property type="entry name" value="ABC_6TM_ABCC_D1"/>
    <property type="match status" value="1"/>
</dbReference>
<dbReference type="SUPFAM" id="SSF90123">
    <property type="entry name" value="ABC transporter transmembrane region"/>
    <property type="match status" value="2"/>
</dbReference>
<dbReference type="OMA" id="LAQDYWI"/>
<evidence type="ECO:0000313" key="14">
    <source>
        <dbReference type="Proteomes" id="UP000051952"/>
    </source>
</evidence>
<dbReference type="InterPro" id="IPR027417">
    <property type="entry name" value="P-loop_NTPase"/>
</dbReference>
<dbReference type="FunFam" id="1.20.1560.10:FF:000013">
    <property type="entry name" value="ABC transporter C family member 2"/>
    <property type="match status" value="1"/>
</dbReference>
<dbReference type="InterPro" id="IPR036640">
    <property type="entry name" value="ABC1_TM_sf"/>
</dbReference>
<dbReference type="InterPro" id="IPR011527">
    <property type="entry name" value="ABC1_TM_dom"/>
</dbReference>
<dbReference type="Gene3D" id="1.20.1560.10">
    <property type="entry name" value="ABC transporter type 1, transmembrane domain"/>
    <property type="match status" value="2"/>
</dbReference>
<keyword evidence="3 10" id="KW-0812">Transmembrane</keyword>
<evidence type="ECO:0000313" key="13">
    <source>
        <dbReference type="EMBL" id="CUG89013.1"/>
    </source>
</evidence>